<evidence type="ECO:0000256" key="1">
    <source>
        <dbReference type="SAM" id="MobiDB-lite"/>
    </source>
</evidence>
<evidence type="ECO:0000313" key="2">
    <source>
        <dbReference type="EMBL" id="GMF25023.1"/>
    </source>
</evidence>
<feature type="compositionally biased region" description="Low complexity" evidence="1">
    <location>
        <begin position="53"/>
        <end position="68"/>
    </location>
</feature>
<proteinExistence type="predicted"/>
<dbReference type="Proteomes" id="UP001165121">
    <property type="component" value="Unassembled WGS sequence"/>
</dbReference>
<gene>
    <name evidence="2" type="ORF">Pfra01_000436800</name>
</gene>
<name>A0A9W6U457_9STRA</name>
<feature type="compositionally biased region" description="Polar residues" evidence="1">
    <location>
        <begin position="81"/>
        <end position="92"/>
    </location>
</feature>
<dbReference type="AlphaFoldDB" id="A0A9W6U457"/>
<feature type="region of interest" description="Disordered" evidence="1">
    <location>
        <begin position="40"/>
        <end position="119"/>
    </location>
</feature>
<reference evidence="2" key="1">
    <citation type="submission" date="2023-04" db="EMBL/GenBank/DDBJ databases">
        <title>Phytophthora fragariaefolia NBRC 109709.</title>
        <authorList>
            <person name="Ichikawa N."/>
            <person name="Sato H."/>
            <person name="Tonouchi N."/>
        </authorList>
    </citation>
    <scope>NUCLEOTIDE SEQUENCE</scope>
    <source>
        <strain evidence="2">NBRC 109709</strain>
    </source>
</reference>
<sequence length="119" mass="12833">MAGEAACAFEGNSSGQDTPVGFRDTPGQWYTANHRKRAALSQLEGEPTQRDSQATQEATEAATEVATQPGEVFAPVFVAATPSQEEGHSSQQDEVDEEETQIRMTNSEEQEGKERMLGG</sequence>
<keyword evidence="3" id="KW-1185">Reference proteome</keyword>
<comment type="caution">
    <text evidence="2">The sequence shown here is derived from an EMBL/GenBank/DDBJ whole genome shotgun (WGS) entry which is preliminary data.</text>
</comment>
<evidence type="ECO:0000313" key="3">
    <source>
        <dbReference type="Proteomes" id="UP001165121"/>
    </source>
</evidence>
<protein>
    <submittedName>
        <fullName evidence="2">Unnamed protein product</fullName>
    </submittedName>
</protein>
<feature type="compositionally biased region" description="Basic and acidic residues" evidence="1">
    <location>
        <begin position="110"/>
        <end position="119"/>
    </location>
</feature>
<dbReference type="EMBL" id="BSXT01000346">
    <property type="protein sequence ID" value="GMF25023.1"/>
    <property type="molecule type" value="Genomic_DNA"/>
</dbReference>
<accession>A0A9W6U457</accession>
<organism evidence="2 3">
    <name type="scientific">Phytophthora fragariaefolia</name>
    <dbReference type="NCBI Taxonomy" id="1490495"/>
    <lineage>
        <taxon>Eukaryota</taxon>
        <taxon>Sar</taxon>
        <taxon>Stramenopiles</taxon>
        <taxon>Oomycota</taxon>
        <taxon>Peronosporomycetes</taxon>
        <taxon>Peronosporales</taxon>
        <taxon>Peronosporaceae</taxon>
        <taxon>Phytophthora</taxon>
    </lineage>
</organism>
<feature type="region of interest" description="Disordered" evidence="1">
    <location>
        <begin position="1"/>
        <end position="28"/>
    </location>
</feature>